<dbReference type="OrthoDB" id="447089at2"/>
<reference evidence="1 2" key="1">
    <citation type="submission" date="2018-03" db="EMBL/GenBank/DDBJ databases">
        <title>The ancient ancestry and fast evolution of plastids.</title>
        <authorList>
            <person name="Moore K.R."/>
            <person name="Magnabosco C."/>
            <person name="Momper L."/>
            <person name="Gold D.A."/>
            <person name="Bosak T."/>
            <person name="Fournier G.P."/>
        </authorList>
    </citation>
    <scope>NUCLEOTIDE SEQUENCE [LARGE SCALE GENOMIC DNA]</scope>
    <source>
        <strain evidence="1 2">CCALA 016</strain>
    </source>
</reference>
<sequence length="193" mass="21670">MDISPFELLLKPIAPRTATASQANVLSRVIVQGYFLTVSNLEKRDRELKLFLTISEPSDPPNASPPNETRILDNKTVLLYDVAAKNIPINFKRIEAVNEKFIRYESDSFILPSWATVSLQLLPDVQQFLNNQQSFLEVRGFASLTSDDSTASGELFFNPEIRGTFIPDNLTDPVKDIDFDQIAYSLGTTRAKV</sequence>
<evidence type="ECO:0000313" key="1">
    <source>
        <dbReference type="EMBL" id="PSF37105.1"/>
    </source>
</evidence>
<comment type="caution">
    <text evidence="1">The sequence shown here is derived from an EMBL/GenBank/DDBJ whole genome shotgun (WGS) entry which is preliminary data.</text>
</comment>
<name>A0A2T1LXJ1_9CHRO</name>
<organism evidence="1 2">
    <name type="scientific">Aphanothece hegewaldii CCALA 016</name>
    <dbReference type="NCBI Taxonomy" id="2107694"/>
    <lineage>
        <taxon>Bacteria</taxon>
        <taxon>Bacillati</taxon>
        <taxon>Cyanobacteriota</taxon>
        <taxon>Cyanophyceae</taxon>
        <taxon>Oscillatoriophycideae</taxon>
        <taxon>Chroococcales</taxon>
        <taxon>Aphanothecaceae</taxon>
        <taxon>Aphanothece</taxon>
    </lineage>
</organism>
<dbReference type="AlphaFoldDB" id="A0A2T1LXJ1"/>
<gene>
    <name evidence="1" type="ORF">C7H19_11750</name>
</gene>
<evidence type="ECO:0000313" key="2">
    <source>
        <dbReference type="Proteomes" id="UP000239001"/>
    </source>
</evidence>
<proteinExistence type="predicted"/>
<accession>A0A2T1LXJ1</accession>
<protein>
    <submittedName>
        <fullName evidence="1">Uncharacterized protein</fullName>
    </submittedName>
</protein>
<dbReference type="EMBL" id="PXOH01000011">
    <property type="protein sequence ID" value="PSF37105.1"/>
    <property type="molecule type" value="Genomic_DNA"/>
</dbReference>
<reference evidence="1 2" key="2">
    <citation type="submission" date="2018-03" db="EMBL/GenBank/DDBJ databases">
        <authorList>
            <person name="Keele B.F."/>
        </authorList>
    </citation>
    <scope>NUCLEOTIDE SEQUENCE [LARGE SCALE GENOMIC DNA]</scope>
    <source>
        <strain evidence="1 2">CCALA 016</strain>
    </source>
</reference>
<keyword evidence="2" id="KW-1185">Reference proteome</keyword>
<dbReference type="Proteomes" id="UP000239001">
    <property type="component" value="Unassembled WGS sequence"/>
</dbReference>
<dbReference type="RefSeq" id="WP_106457070.1">
    <property type="nucleotide sequence ID" value="NZ_PXOH01000011.1"/>
</dbReference>